<dbReference type="GO" id="GO:0016989">
    <property type="term" value="F:sigma factor antagonist activity"/>
    <property type="evidence" value="ECO:0007669"/>
    <property type="project" value="TreeGrafter"/>
</dbReference>
<dbReference type="Gene3D" id="2.60.120.1440">
    <property type="match status" value="1"/>
</dbReference>
<sequence length="230" mass="24608">MRIASGCVAIAASILVMIALDVNVLRPQPTMNQVMNLRDGSVVTLLADARIDVALSDHDRRITLHGGEATFKVAKDTSRPFVVRSGEVYAQATGTEYSVRRHGVAGAAVHVSEGSVLVWARDDREQAVLLHAGGELTLDPGPEANEQTHALPAPAVAQISLDDVSIASAVARFNSLNETKIVIDDAEVGEVRIVGLFIAHDPERFAQAAAVVANARVVRRGRDIVLQRQE</sequence>
<dbReference type="Proteomes" id="UP000445000">
    <property type="component" value="Unassembled WGS sequence"/>
</dbReference>
<gene>
    <name evidence="2" type="ORF">GCM10011487_20810</name>
</gene>
<proteinExistence type="predicted"/>
<name>A0A829YAX0_9GAMM</name>
<comment type="caution">
    <text evidence="2">The sequence shown here is derived from an EMBL/GenBank/DDBJ whole genome shotgun (WGS) entry which is preliminary data.</text>
</comment>
<feature type="domain" description="FecR protein" evidence="1">
    <location>
        <begin position="35"/>
        <end position="116"/>
    </location>
</feature>
<dbReference type="InterPro" id="IPR006860">
    <property type="entry name" value="FecR"/>
</dbReference>
<evidence type="ECO:0000259" key="1">
    <source>
        <dbReference type="Pfam" id="PF04773"/>
    </source>
</evidence>
<protein>
    <recommendedName>
        <fullName evidence="1">FecR protein domain-containing protein</fullName>
    </recommendedName>
</protein>
<organism evidence="2 3">
    <name type="scientific">Steroidobacter agaridevorans</name>
    <dbReference type="NCBI Taxonomy" id="2695856"/>
    <lineage>
        <taxon>Bacteria</taxon>
        <taxon>Pseudomonadati</taxon>
        <taxon>Pseudomonadota</taxon>
        <taxon>Gammaproteobacteria</taxon>
        <taxon>Steroidobacterales</taxon>
        <taxon>Steroidobacteraceae</taxon>
        <taxon>Steroidobacter</taxon>
    </lineage>
</organism>
<dbReference type="AlphaFoldDB" id="A0A829YAX0"/>
<dbReference type="EMBL" id="BLJN01000002">
    <property type="protein sequence ID" value="GFE80081.1"/>
    <property type="molecule type" value="Genomic_DNA"/>
</dbReference>
<dbReference type="PANTHER" id="PTHR30273">
    <property type="entry name" value="PERIPLASMIC SIGNAL SENSOR AND SIGMA FACTOR ACTIVATOR FECR-RELATED"/>
    <property type="match status" value="1"/>
</dbReference>
<keyword evidence="3" id="KW-1185">Reference proteome</keyword>
<reference evidence="3" key="1">
    <citation type="submission" date="2020-01" db="EMBL/GenBank/DDBJ databases">
        <title>'Steroidobacter agaridevorans' sp. nov., agar-degrading bacteria isolated from rhizosphere soils.</title>
        <authorList>
            <person name="Ikenaga M."/>
            <person name="Kataoka M."/>
            <person name="Murouchi A."/>
            <person name="Katsuragi S."/>
            <person name="Sakai M."/>
        </authorList>
    </citation>
    <scope>NUCLEOTIDE SEQUENCE [LARGE SCALE GENOMIC DNA]</scope>
    <source>
        <strain evidence="3">YU21-B</strain>
    </source>
</reference>
<evidence type="ECO:0000313" key="3">
    <source>
        <dbReference type="Proteomes" id="UP000445000"/>
    </source>
</evidence>
<evidence type="ECO:0000313" key="2">
    <source>
        <dbReference type="EMBL" id="GFE80081.1"/>
    </source>
</evidence>
<accession>A0A829YAX0</accession>
<dbReference type="Pfam" id="PF04773">
    <property type="entry name" value="FecR"/>
    <property type="match status" value="1"/>
</dbReference>
<dbReference type="PANTHER" id="PTHR30273:SF2">
    <property type="entry name" value="PROTEIN FECR"/>
    <property type="match status" value="1"/>
</dbReference>
<dbReference type="InterPro" id="IPR012373">
    <property type="entry name" value="Ferrdict_sens_TM"/>
</dbReference>